<reference evidence="2" key="1">
    <citation type="submission" date="2020-05" db="EMBL/GenBank/DDBJ databases">
        <title>Phylogenomic resolution of chytrid fungi.</title>
        <authorList>
            <person name="Stajich J.E."/>
            <person name="Amses K."/>
            <person name="Simmons R."/>
            <person name="Seto K."/>
            <person name="Myers J."/>
            <person name="Bonds A."/>
            <person name="Quandt C.A."/>
            <person name="Barry K."/>
            <person name="Liu P."/>
            <person name="Grigoriev I."/>
            <person name="Longcore J.E."/>
            <person name="James T.Y."/>
        </authorList>
    </citation>
    <scope>NUCLEOTIDE SEQUENCE</scope>
    <source>
        <strain evidence="2">JEL0318</strain>
    </source>
</reference>
<feature type="region of interest" description="Disordered" evidence="1">
    <location>
        <begin position="1"/>
        <end position="339"/>
    </location>
</feature>
<feature type="compositionally biased region" description="Low complexity" evidence="1">
    <location>
        <begin position="26"/>
        <end position="40"/>
    </location>
</feature>
<feature type="compositionally biased region" description="Basic and acidic residues" evidence="1">
    <location>
        <begin position="194"/>
        <end position="206"/>
    </location>
</feature>
<feature type="compositionally biased region" description="Polar residues" evidence="1">
    <location>
        <begin position="138"/>
        <end position="151"/>
    </location>
</feature>
<dbReference type="EMBL" id="JADGJD010001195">
    <property type="protein sequence ID" value="KAJ3046159.1"/>
    <property type="molecule type" value="Genomic_DNA"/>
</dbReference>
<feature type="compositionally biased region" description="Low complexity" evidence="1">
    <location>
        <begin position="246"/>
        <end position="277"/>
    </location>
</feature>
<feature type="compositionally biased region" description="Basic and acidic residues" evidence="1">
    <location>
        <begin position="56"/>
        <end position="87"/>
    </location>
</feature>
<feature type="compositionally biased region" description="Low complexity" evidence="1">
    <location>
        <begin position="311"/>
        <end position="324"/>
    </location>
</feature>
<dbReference type="Proteomes" id="UP001212841">
    <property type="component" value="Unassembled WGS sequence"/>
</dbReference>
<gene>
    <name evidence="2" type="ORF">HK097_001003</name>
</gene>
<name>A0AAD5X281_9FUNG</name>
<comment type="caution">
    <text evidence="2">The sequence shown here is derived from an EMBL/GenBank/DDBJ whole genome shotgun (WGS) entry which is preliminary data.</text>
</comment>
<evidence type="ECO:0000313" key="3">
    <source>
        <dbReference type="Proteomes" id="UP001212841"/>
    </source>
</evidence>
<protein>
    <recommendedName>
        <fullName evidence="4">PH domain-containing protein</fullName>
    </recommendedName>
</protein>
<dbReference type="AlphaFoldDB" id="A0AAD5X281"/>
<feature type="compositionally biased region" description="Low complexity" evidence="1">
    <location>
        <begin position="216"/>
        <end position="231"/>
    </location>
</feature>
<accession>A0AAD5X281</accession>
<evidence type="ECO:0000313" key="2">
    <source>
        <dbReference type="EMBL" id="KAJ3046159.1"/>
    </source>
</evidence>
<keyword evidence="3" id="KW-1185">Reference proteome</keyword>
<evidence type="ECO:0000256" key="1">
    <source>
        <dbReference type="SAM" id="MobiDB-lite"/>
    </source>
</evidence>
<organism evidence="2 3">
    <name type="scientific">Rhizophlyctis rosea</name>
    <dbReference type="NCBI Taxonomy" id="64517"/>
    <lineage>
        <taxon>Eukaryota</taxon>
        <taxon>Fungi</taxon>
        <taxon>Fungi incertae sedis</taxon>
        <taxon>Chytridiomycota</taxon>
        <taxon>Chytridiomycota incertae sedis</taxon>
        <taxon>Chytridiomycetes</taxon>
        <taxon>Rhizophlyctidales</taxon>
        <taxon>Rhizophlyctidaceae</taxon>
        <taxon>Rhizophlyctis</taxon>
    </lineage>
</organism>
<feature type="compositionally biased region" description="Pro residues" evidence="1">
    <location>
        <begin position="291"/>
        <end position="310"/>
    </location>
</feature>
<feature type="compositionally biased region" description="Low complexity" evidence="1">
    <location>
        <begin position="114"/>
        <end position="130"/>
    </location>
</feature>
<sequence>MNPPALPPRDQARQTSKPSYTRLVPSSCSGIGASSSSIASLHEAPSVPGASPADIARSRETSFRDEIEGRAERGDKTAREDDGFLRSEKRKPMKSDVSIHITEPDSALDDNGGPSSTSRASSSPIANSPSQKVDKKSNQSYESLGNSQSNLYADPPPPYNTEGIDTDHLGIDITPHSHSISVPLPTAAPPSDPEANKERLIEEDIRYPSLPHRRSVSVSEVPVGTVVSFGTGSDGGGSDTASETEPLPGQSLQSQDPSQLMLSSPSPNPSPTTQKPSLNPFKLFRSTTPTPSDPPPPSTPPPNSPLPSSPLPSSSAQPHQQPSYPTLPQTVPKNPLQPIPTRANIKEEIEPSLLPQSSLSKAFSGKLAKVNPLGSGGWKSVTMEFVVGEDDSVGRKGARDFGILACENSRTPPTPYTLKHATLVPPRTGYHPQKHVLCLRLMNGKTLVMGFESEEVRKGWEAAVRWGCEAASRGGR</sequence>
<evidence type="ECO:0008006" key="4">
    <source>
        <dbReference type="Google" id="ProtNLM"/>
    </source>
</evidence>
<proteinExistence type="predicted"/>